<protein>
    <submittedName>
        <fullName evidence="1">Uncharacterized protein</fullName>
    </submittedName>
</protein>
<keyword evidence="2" id="KW-1185">Reference proteome</keyword>
<name>A0A397G8P6_9GLOM</name>
<dbReference type="EMBL" id="PQFF01000491">
    <property type="protein sequence ID" value="RHZ47392.1"/>
    <property type="molecule type" value="Genomic_DNA"/>
</dbReference>
<dbReference type="AlphaFoldDB" id="A0A397G8P6"/>
<dbReference type="Proteomes" id="UP000266861">
    <property type="component" value="Unassembled WGS sequence"/>
</dbReference>
<evidence type="ECO:0000313" key="2">
    <source>
        <dbReference type="Proteomes" id="UP000266861"/>
    </source>
</evidence>
<proteinExistence type="predicted"/>
<evidence type="ECO:0000313" key="1">
    <source>
        <dbReference type="EMBL" id="RHZ47392.1"/>
    </source>
</evidence>
<comment type="caution">
    <text evidence="1">The sequence shown here is derived from an EMBL/GenBank/DDBJ whole genome shotgun (WGS) entry which is preliminary data.</text>
</comment>
<gene>
    <name evidence="1" type="ORF">Glove_583g10</name>
</gene>
<sequence>MSQKSAPLTSLVSTKTYKYVCNCLLCNGKEVVARTQEKHANNKELKEKEAPDSSFRMNWSRLPKLKRDTSISNMLSGMDLDDEIIVALSSRSRKDQFHNPLIEETPDIFDDMLLIS</sequence>
<organism evidence="1 2">
    <name type="scientific">Diversispora epigaea</name>
    <dbReference type="NCBI Taxonomy" id="1348612"/>
    <lineage>
        <taxon>Eukaryota</taxon>
        <taxon>Fungi</taxon>
        <taxon>Fungi incertae sedis</taxon>
        <taxon>Mucoromycota</taxon>
        <taxon>Glomeromycotina</taxon>
        <taxon>Glomeromycetes</taxon>
        <taxon>Diversisporales</taxon>
        <taxon>Diversisporaceae</taxon>
        <taxon>Diversispora</taxon>
    </lineage>
</organism>
<reference evidence="1 2" key="1">
    <citation type="submission" date="2018-08" db="EMBL/GenBank/DDBJ databases">
        <title>Genome and evolution of the arbuscular mycorrhizal fungus Diversispora epigaea (formerly Glomus versiforme) and its bacterial endosymbionts.</title>
        <authorList>
            <person name="Sun X."/>
            <person name="Fei Z."/>
            <person name="Harrison M."/>
        </authorList>
    </citation>
    <scope>NUCLEOTIDE SEQUENCE [LARGE SCALE GENOMIC DNA]</scope>
    <source>
        <strain evidence="1 2">IT104</strain>
    </source>
</reference>
<accession>A0A397G8P6</accession>